<feature type="domain" description="GPI ethanolamine phosphate transferase 1 C-terminal" evidence="15">
    <location>
        <begin position="458"/>
        <end position="920"/>
    </location>
</feature>
<evidence type="ECO:0000256" key="8">
    <source>
        <dbReference type="ARBA" id="ARBA00022824"/>
    </source>
</evidence>
<dbReference type="InterPro" id="IPR002591">
    <property type="entry name" value="Phosphodiest/P_Trfase"/>
</dbReference>
<dbReference type="Proteomes" id="UP000559027">
    <property type="component" value="Unassembled WGS sequence"/>
</dbReference>
<dbReference type="CDD" id="cd16020">
    <property type="entry name" value="GPI_EPT_1"/>
    <property type="match status" value="1"/>
</dbReference>
<feature type="transmembrane region" description="Helical" evidence="14">
    <location>
        <begin position="867"/>
        <end position="885"/>
    </location>
</feature>
<feature type="transmembrane region" description="Helical" evidence="14">
    <location>
        <begin position="647"/>
        <end position="672"/>
    </location>
</feature>
<accession>A0A8H5GEG0</accession>
<dbReference type="InterPro" id="IPR017852">
    <property type="entry name" value="GPI_EtnP_transferase_1_C"/>
</dbReference>
<name>A0A8H5GEG0_9AGAR</name>
<keyword evidence="11" id="KW-0325">Glycoprotein</keyword>
<feature type="transmembrane region" description="Helical" evidence="14">
    <location>
        <begin position="568"/>
        <end position="599"/>
    </location>
</feature>
<keyword evidence="12" id="KW-0961">Cell wall biogenesis/degradation</keyword>
<dbReference type="Pfam" id="PF01663">
    <property type="entry name" value="Phosphodiest"/>
    <property type="match status" value="1"/>
</dbReference>
<evidence type="ECO:0000256" key="7">
    <source>
        <dbReference type="ARBA" id="ARBA00022692"/>
    </source>
</evidence>
<keyword evidence="5 14" id="KW-0337">GPI-anchor biosynthesis</keyword>
<comment type="subcellular location">
    <subcellularLocation>
        <location evidence="1 14">Endoplasmic reticulum membrane</location>
        <topology evidence="1 14">Multi-pass membrane protein</topology>
    </subcellularLocation>
</comment>
<reference evidence="16 17" key="1">
    <citation type="journal article" date="2020" name="ISME J.">
        <title>Uncovering the hidden diversity of litter-decomposition mechanisms in mushroom-forming fungi.</title>
        <authorList>
            <person name="Floudas D."/>
            <person name="Bentzer J."/>
            <person name="Ahren D."/>
            <person name="Johansson T."/>
            <person name="Persson P."/>
            <person name="Tunlid A."/>
        </authorList>
    </citation>
    <scope>NUCLEOTIDE SEQUENCE [LARGE SCALE GENOMIC DNA]</scope>
    <source>
        <strain evidence="16 17">CBS 146.42</strain>
    </source>
</reference>
<dbReference type="EMBL" id="JAACJO010000001">
    <property type="protein sequence ID" value="KAF5363330.1"/>
    <property type="molecule type" value="Genomic_DNA"/>
</dbReference>
<evidence type="ECO:0000256" key="4">
    <source>
        <dbReference type="ARBA" id="ARBA00020831"/>
    </source>
</evidence>
<evidence type="ECO:0000256" key="9">
    <source>
        <dbReference type="ARBA" id="ARBA00022989"/>
    </source>
</evidence>
<keyword evidence="7 14" id="KW-0812">Transmembrane</keyword>
<dbReference type="AlphaFoldDB" id="A0A8H5GEG0"/>
<feature type="transmembrane region" description="Helical" evidence="14">
    <location>
        <begin position="469"/>
        <end position="490"/>
    </location>
</feature>
<comment type="caution">
    <text evidence="16">The sequence shown here is derived from an EMBL/GenBank/DDBJ whole genome shotgun (WGS) entry which is preliminary data.</text>
</comment>
<feature type="transmembrane region" description="Helical" evidence="14">
    <location>
        <begin position="717"/>
        <end position="736"/>
    </location>
</feature>
<evidence type="ECO:0000256" key="10">
    <source>
        <dbReference type="ARBA" id="ARBA00023136"/>
    </source>
</evidence>
<evidence type="ECO:0000256" key="1">
    <source>
        <dbReference type="ARBA" id="ARBA00004477"/>
    </source>
</evidence>
<evidence type="ECO:0000256" key="3">
    <source>
        <dbReference type="ARBA" id="ARBA00008400"/>
    </source>
</evidence>
<comment type="similarity">
    <text evidence="3 14">Belongs to the PIGG/PIGN/PIGO family. PIGN subfamily.</text>
</comment>
<keyword evidence="10 14" id="KW-0472">Membrane</keyword>
<dbReference type="EC" id="2.-.-.-" evidence="14"/>
<evidence type="ECO:0000256" key="6">
    <source>
        <dbReference type="ARBA" id="ARBA00022679"/>
    </source>
</evidence>
<keyword evidence="9 14" id="KW-1133">Transmembrane helix</keyword>
<keyword evidence="8 14" id="KW-0256">Endoplasmic reticulum</keyword>
<dbReference type="OrthoDB" id="2748310at2759"/>
<evidence type="ECO:0000256" key="12">
    <source>
        <dbReference type="ARBA" id="ARBA00023316"/>
    </source>
</evidence>
<evidence type="ECO:0000313" key="16">
    <source>
        <dbReference type="EMBL" id="KAF5363330.1"/>
    </source>
</evidence>
<comment type="function">
    <text evidence="13 14">Ethanolamine phosphate transferase involved in glycosylphosphatidylinositol-anchor biosynthesis. Transfers ethanolamine phosphate to the first alpha-1,4-linked mannose of the glycosylphosphatidylinositol precursor of GPI-anchor.</text>
</comment>
<proteinExistence type="inferred from homology"/>
<dbReference type="InterPro" id="IPR037671">
    <property type="entry name" value="PIGN_N"/>
</dbReference>
<organism evidence="16 17">
    <name type="scientific">Leucocoprinus leucothites</name>
    <dbReference type="NCBI Taxonomy" id="201217"/>
    <lineage>
        <taxon>Eukaryota</taxon>
        <taxon>Fungi</taxon>
        <taxon>Dikarya</taxon>
        <taxon>Basidiomycota</taxon>
        <taxon>Agaricomycotina</taxon>
        <taxon>Agaricomycetes</taxon>
        <taxon>Agaricomycetidae</taxon>
        <taxon>Agaricales</taxon>
        <taxon>Agaricineae</taxon>
        <taxon>Agaricaceae</taxon>
        <taxon>Leucocoprinus</taxon>
    </lineage>
</organism>
<evidence type="ECO:0000259" key="15">
    <source>
        <dbReference type="Pfam" id="PF04987"/>
    </source>
</evidence>
<dbReference type="GO" id="GO:0071555">
    <property type="term" value="P:cell wall organization"/>
    <property type="evidence" value="ECO:0007669"/>
    <property type="project" value="UniProtKB-KW"/>
</dbReference>
<gene>
    <name evidence="16" type="ORF">D9756_000076</name>
</gene>
<dbReference type="PANTHER" id="PTHR12250">
    <property type="entry name" value="PHOSPHATIDYLINOSITOL GLYCAN, CLASS N"/>
    <property type="match status" value="1"/>
</dbReference>
<evidence type="ECO:0000256" key="14">
    <source>
        <dbReference type="RuleBase" id="RU367138"/>
    </source>
</evidence>
<evidence type="ECO:0000256" key="5">
    <source>
        <dbReference type="ARBA" id="ARBA00022502"/>
    </source>
</evidence>
<evidence type="ECO:0000256" key="11">
    <source>
        <dbReference type="ARBA" id="ARBA00023180"/>
    </source>
</evidence>
<evidence type="ECO:0000313" key="17">
    <source>
        <dbReference type="Proteomes" id="UP000559027"/>
    </source>
</evidence>
<keyword evidence="6 14" id="KW-0808">Transferase</keyword>
<dbReference type="GO" id="GO:0051377">
    <property type="term" value="F:mannose-ethanolamine phosphotransferase activity"/>
    <property type="evidence" value="ECO:0007669"/>
    <property type="project" value="UniProtKB-UniRule"/>
</dbReference>
<feature type="transmembrane region" description="Helical" evidence="14">
    <location>
        <begin position="693"/>
        <end position="711"/>
    </location>
</feature>
<sequence length="996" mass="111493">MSPAAKNGAAKSNYSVGRLLFIGLLFHIVFIGSVFDCYFTSPVVHGMKSFQTQQAEAKRLVLIVGDGLRADLLFNENPFPKIRDSPKIIAPYLRSIVETRGAFGISHTRVPTESRPGHVAIIGGMYEDVSAVTKGWKTNPVDFDSVFNQSSTTFSFGSPDILPMFARGAVPGRVLEWSYDAEEEDFTKDAVELDYWVLDKVEALFRNATTDPMLKAKLHQGKVVFFLHLLGLDVTGHSYRPHSPEYMRNIQAVDKIVKRTEEIINEFYGDKETSFVFTADHGMSVIGNHGDGHPDCTRTPLIAWGKGVRGPLPDTTPSSHDDYSKPWGLNHLYRRDVEQADIAALMSALIGASWPVNSVGVLPDVDPNRPGYLDPKLGEKTIAEAALVNAKMILEQYRVKHELKSVHTLFYKPYSSLESGSVPKRIQQLEHVESLINASQWHGARDASYTLIKEGLGGLHYLQTYDRTLLRTIVTFAHIGWMLYSSLYIIRPLDKPAVLNTKRTMKILPLVTAIVCWAVFFVQRSPWSYYFYVSFPAYFWFQFIRQGVPYLSTPAIRVRLGRGLRENLVQTVLALSALLGLALGYTHRVVWSLGSLVVANSWMLEKSGRTYVRQMTSRSAIPILLWYALGGLCVLFPLVPVNRSENTFFIAMGGLIFWGVAQYAQPIVLAEVEREFGKDMKDKLRVKYTLQKLSVLLVTAATVYSSLSLQWKLGLPLIARILNWTLLVVPSILPYIMTTPHHTTSSKLLMYFLGFAPCFIILSISVEGLFFITYSAALLCWVVSEKIMRYPETLQHPSSVNGKVLKGKSEGGYVFNVGDVRMALVFLFFVHLGFFGIGNVASISSFYLEPVYRLIPVFSPFSMTTLLLYKLLAPYVMLSIILAYLNHALQLPPFSLLLVSLCMSDVMTLMFFYRVRDTGSWLQIGESITFFFMSSLLFLFSAGMSALGEWLMKDTVETRFEMLVAGFEGAVGKVKAVENGSGINTSGVGVNSKKKK</sequence>
<feature type="transmembrane region" description="Helical" evidence="14">
    <location>
        <begin position="823"/>
        <end position="847"/>
    </location>
</feature>
<dbReference type="GO" id="GO:0006506">
    <property type="term" value="P:GPI anchor biosynthetic process"/>
    <property type="evidence" value="ECO:0007669"/>
    <property type="project" value="UniProtKB-UniPathway"/>
</dbReference>
<feature type="transmembrane region" description="Helical" evidence="14">
    <location>
        <begin position="894"/>
        <end position="915"/>
    </location>
</feature>
<dbReference type="FunFam" id="3.40.720.10:FF:000015">
    <property type="entry name" value="GPI ethanolamine phosphate transferase 1"/>
    <property type="match status" value="1"/>
</dbReference>
<dbReference type="SUPFAM" id="SSF53649">
    <property type="entry name" value="Alkaline phosphatase-like"/>
    <property type="match status" value="1"/>
</dbReference>
<keyword evidence="17" id="KW-1185">Reference proteome</keyword>
<protein>
    <recommendedName>
        <fullName evidence="4 14">GPI ethanolamine phosphate transferase 1</fullName>
        <ecNumber evidence="14">2.-.-.-</ecNumber>
    </recommendedName>
</protein>
<dbReference type="GO" id="GO:0005789">
    <property type="term" value="C:endoplasmic reticulum membrane"/>
    <property type="evidence" value="ECO:0007669"/>
    <property type="project" value="UniProtKB-SubCell"/>
</dbReference>
<dbReference type="InterPro" id="IPR007070">
    <property type="entry name" value="GPI_EtnP_transferase_1"/>
</dbReference>
<dbReference type="UniPathway" id="UPA00196"/>
<dbReference type="Gene3D" id="3.40.720.10">
    <property type="entry name" value="Alkaline Phosphatase, subunit A"/>
    <property type="match status" value="1"/>
</dbReference>
<dbReference type="PANTHER" id="PTHR12250:SF0">
    <property type="entry name" value="GPI ETHANOLAMINE PHOSPHATE TRANSFERASE 1"/>
    <property type="match status" value="1"/>
</dbReference>
<comment type="pathway">
    <text evidence="2 14">Glycolipid biosynthesis; glycosylphosphatidylinositol-anchor biosynthesis.</text>
</comment>
<feature type="transmembrane region" description="Helical" evidence="14">
    <location>
        <begin position="505"/>
        <end position="522"/>
    </location>
</feature>
<evidence type="ECO:0000256" key="13">
    <source>
        <dbReference type="ARBA" id="ARBA00024850"/>
    </source>
</evidence>
<feature type="transmembrane region" description="Helical" evidence="14">
    <location>
        <begin position="927"/>
        <end position="952"/>
    </location>
</feature>
<dbReference type="InterPro" id="IPR017850">
    <property type="entry name" value="Alkaline_phosphatase_core_sf"/>
</dbReference>
<feature type="transmembrane region" description="Helical" evidence="14">
    <location>
        <begin position="620"/>
        <end position="641"/>
    </location>
</feature>
<feature type="transmembrane region" description="Helical" evidence="14">
    <location>
        <begin position="748"/>
        <end position="765"/>
    </location>
</feature>
<feature type="transmembrane region" description="Helical" evidence="14">
    <location>
        <begin position="20"/>
        <end position="39"/>
    </location>
</feature>
<dbReference type="Pfam" id="PF04987">
    <property type="entry name" value="PigN"/>
    <property type="match status" value="1"/>
</dbReference>
<evidence type="ECO:0000256" key="2">
    <source>
        <dbReference type="ARBA" id="ARBA00004687"/>
    </source>
</evidence>